<keyword evidence="4" id="KW-1185">Reference proteome</keyword>
<dbReference type="Pfam" id="PF03936">
    <property type="entry name" value="Terpene_synth_C"/>
    <property type="match status" value="1"/>
</dbReference>
<dbReference type="Proteomes" id="UP001341840">
    <property type="component" value="Unassembled WGS sequence"/>
</dbReference>
<dbReference type="EMBL" id="JASCZI010243205">
    <property type="protein sequence ID" value="MED6212872.1"/>
    <property type="molecule type" value="Genomic_DNA"/>
</dbReference>
<feature type="domain" description="Terpene synthase metal-binding" evidence="2">
    <location>
        <begin position="7"/>
        <end position="236"/>
    </location>
</feature>
<evidence type="ECO:0000313" key="3">
    <source>
        <dbReference type="EMBL" id="MED6212872.1"/>
    </source>
</evidence>
<accession>A0ABU6YT09</accession>
<evidence type="ECO:0000256" key="1">
    <source>
        <dbReference type="ARBA" id="ARBA00022723"/>
    </source>
</evidence>
<keyword evidence="1" id="KW-0479">Metal-binding</keyword>
<gene>
    <name evidence="3" type="ORF">PIB30_087586</name>
</gene>
<reference evidence="3 4" key="1">
    <citation type="journal article" date="2023" name="Plants (Basel)">
        <title>Bridging the Gap: Combining Genomics and Transcriptomics Approaches to Understand Stylosanthes scabra, an Orphan Legume from the Brazilian Caatinga.</title>
        <authorList>
            <person name="Ferreira-Neto J.R.C."/>
            <person name="da Silva M.D."/>
            <person name="Binneck E."/>
            <person name="de Melo N.F."/>
            <person name="da Silva R.H."/>
            <person name="de Melo A.L.T.M."/>
            <person name="Pandolfi V."/>
            <person name="Bustamante F.O."/>
            <person name="Brasileiro-Vidal A.C."/>
            <person name="Benko-Iseppon A.M."/>
        </authorList>
    </citation>
    <scope>NUCLEOTIDE SEQUENCE [LARGE SCALE GENOMIC DNA]</scope>
    <source>
        <tissue evidence="3">Leaves</tissue>
    </source>
</reference>
<dbReference type="InterPro" id="IPR050148">
    <property type="entry name" value="Terpene_synthase-like"/>
</dbReference>
<dbReference type="Gene3D" id="1.10.600.10">
    <property type="entry name" value="Farnesyl Diphosphate Synthase"/>
    <property type="match status" value="1"/>
</dbReference>
<dbReference type="InterPro" id="IPR005630">
    <property type="entry name" value="Terpene_synthase_metal-bd"/>
</dbReference>
<organism evidence="3 4">
    <name type="scientific">Stylosanthes scabra</name>
    <dbReference type="NCBI Taxonomy" id="79078"/>
    <lineage>
        <taxon>Eukaryota</taxon>
        <taxon>Viridiplantae</taxon>
        <taxon>Streptophyta</taxon>
        <taxon>Embryophyta</taxon>
        <taxon>Tracheophyta</taxon>
        <taxon>Spermatophyta</taxon>
        <taxon>Magnoliopsida</taxon>
        <taxon>eudicotyledons</taxon>
        <taxon>Gunneridae</taxon>
        <taxon>Pentapetalae</taxon>
        <taxon>rosids</taxon>
        <taxon>fabids</taxon>
        <taxon>Fabales</taxon>
        <taxon>Fabaceae</taxon>
        <taxon>Papilionoideae</taxon>
        <taxon>50 kb inversion clade</taxon>
        <taxon>dalbergioids sensu lato</taxon>
        <taxon>Dalbergieae</taxon>
        <taxon>Pterocarpus clade</taxon>
        <taxon>Stylosanthes</taxon>
    </lineage>
</organism>
<evidence type="ECO:0000313" key="4">
    <source>
        <dbReference type="Proteomes" id="UP001341840"/>
    </source>
</evidence>
<dbReference type="SUPFAM" id="SSF48576">
    <property type="entry name" value="Terpenoid synthases"/>
    <property type="match status" value="1"/>
</dbReference>
<evidence type="ECO:0000259" key="2">
    <source>
        <dbReference type="Pfam" id="PF03936"/>
    </source>
</evidence>
<name>A0ABU6YT09_9FABA</name>
<dbReference type="InterPro" id="IPR008949">
    <property type="entry name" value="Isoprenoid_synthase_dom_sf"/>
</dbReference>
<comment type="caution">
    <text evidence="3">The sequence shown here is derived from an EMBL/GenBank/DDBJ whole genome shotgun (WGS) entry which is preliminary data.</text>
</comment>
<proteinExistence type="predicted"/>
<dbReference type="PANTHER" id="PTHR31225">
    <property type="entry name" value="OS04G0344100 PROTEIN-RELATED"/>
    <property type="match status" value="1"/>
</dbReference>
<sequence>MSKEPKFAGYEALKWYLWSMACFTDPSFSDQRLELSKPISLVYVIDDIYDVYGTLDQLVLFTDAVKRWELNGTEYLPKFMKSCLSALYETTNAFAEKIYKKHGFNPINALKKSWMQLLNASLEGARWSDSGELPKAKDYLKHATVSTGVHVVLVHSFFLFHQNITKETLAILEDFPDIIYSVAKILRLCDDLEGHKKKNQSGFDGSYLECYMREHQDVSAEDAERHVEELISMEWKLLNRLVLGTDQQQLPSSFTRFCLNAARMVPLMYHYRTNPSLSNLHQHVKSIANVGVAHM</sequence>
<protein>
    <recommendedName>
        <fullName evidence="2">Terpene synthase metal-binding domain-containing protein</fullName>
    </recommendedName>
</protein>
<dbReference type="PANTHER" id="PTHR31225:SF73">
    <property type="entry name" value="NERYL DIPHOSPHATE DIPHOSPHATASE, CHLOROPLASTIC"/>
    <property type="match status" value="1"/>
</dbReference>